<sequence length="271" mass="29838">MTLHTEWVRYGDGNVRSGYLAKPERAQDGQPAVIVLQEIWGVDAHIQEVTERFAQAGYVALAPDLYAENGARKAGLQTDRVDTVKRFLESVPPGAWHDKDKRDEVMGELPEPEQTHVRETFGILFGGLNLDTYTAQLTDASNFLRHDYAATKGQPIVSIGFCMGGGLSARLAANDPDLKGAVIFYGQAPSDEQIKQIVCPVRGFYGELDTRITGEVPGFAEKMQQAGKSFAYQIYDGAHHAFFNDSRAAYNPKAARAAFAEVLSFFDEVTK</sequence>
<dbReference type="InterPro" id="IPR002925">
    <property type="entry name" value="Dienelactn_hydro"/>
</dbReference>
<accession>A0ABW4JK70</accession>
<dbReference type="Pfam" id="PF01738">
    <property type="entry name" value="DLH"/>
    <property type="match status" value="1"/>
</dbReference>
<gene>
    <name evidence="2" type="ORF">ACFSB2_12365</name>
</gene>
<feature type="domain" description="Dienelactone hydrolase" evidence="1">
    <location>
        <begin position="18"/>
        <end position="269"/>
    </location>
</feature>
<organism evidence="2 3">
    <name type="scientific">Alicyclobacillus fodiniaquatilis</name>
    <dbReference type="NCBI Taxonomy" id="1661150"/>
    <lineage>
        <taxon>Bacteria</taxon>
        <taxon>Bacillati</taxon>
        <taxon>Bacillota</taxon>
        <taxon>Bacilli</taxon>
        <taxon>Bacillales</taxon>
        <taxon>Alicyclobacillaceae</taxon>
        <taxon>Alicyclobacillus</taxon>
    </lineage>
</organism>
<dbReference type="InterPro" id="IPR029058">
    <property type="entry name" value="AB_hydrolase_fold"/>
</dbReference>
<keyword evidence="3" id="KW-1185">Reference proteome</keyword>
<evidence type="ECO:0000259" key="1">
    <source>
        <dbReference type="Pfam" id="PF01738"/>
    </source>
</evidence>
<comment type="caution">
    <text evidence="2">The sequence shown here is derived from an EMBL/GenBank/DDBJ whole genome shotgun (WGS) entry which is preliminary data.</text>
</comment>
<proteinExistence type="predicted"/>
<reference evidence="3" key="1">
    <citation type="journal article" date="2019" name="Int. J. Syst. Evol. Microbiol.">
        <title>The Global Catalogue of Microorganisms (GCM) 10K type strain sequencing project: providing services to taxonomists for standard genome sequencing and annotation.</title>
        <authorList>
            <consortium name="The Broad Institute Genomics Platform"/>
            <consortium name="The Broad Institute Genome Sequencing Center for Infectious Disease"/>
            <person name="Wu L."/>
            <person name="Ma J."/>
        </authorList>
    </citation>
    <scope>NUCLEOTIDE SEQUENCE [LARGE SCALE GENOMIC DNA]</scope>
    <source>
        <strain evidence="3">CGMCC 1.12286</strain>
    </source>
</reference>
<dbReference type="Gene3D" id="3.40.50.1820">
    <property type="entry name" value="alpha/beta hydrolase"/>
    <property type="match status" value="1"/>
</dbReference>
<dbReference type="Proteomes" id="UP001597079">
    <property type="component" value="Unassembled WGS sequence"/>
</dbReference>
<dbReference type="PANTHER" id="PTHR46623">
    <property type="entry name" value="CARBOXYMETHYLENEBUTENOLIDASE-RELATED"/>
    <property type="match status" value="1"/>
</dbReference>
<evidence type="ECO:0000313" key="2">
    <source>
        <dbReference type="EMBL" id="MFD1675487.1"/>
    </source>
</evidence>
<name>A0ABW4JK70_9BACL</name>
<dbReference type="RefSeq" id="WP_377943358.1">
    <property type="nucleotide sequence ID" value="NZ_JBHUCX010000028.1"/>
</dbReference>
<dbReference type="EC" id="3.1.-.-" evidence="2"/>
<dbReference type="SUPFAM" id="SSF53474">
    <property type="entry name" value="alpha/beta-Hydrolases"/>
    <property type="match status" value="1"/>
</dbReference>
<keyword evidence="2" id="KW-0378">Hydrolase</keyword>
<dbReference type="InterPro" id="IPR051049">
    <property type="entry name" value="Dienelactone_hydrolase-like"/>
</dbReference>
<dbReference type="PANTHER" id="PTHR46623:SF6">
    <property type="entry name" value="ALPHA_BETA-HYDROLASES SUPERFAMILY PROTEIN"/>
    <property type="match status" value="1"/>
</dbReference>
<evidence type="ECO:0000313" key="3">
    <source>
        <dbReference type="Proteomes" id="UP001597079"/>
    </source>
</evidence>
<protein>
    <submittedName>
        <fullName evidence="2">Dienelactone hydrolase family protein</fullName>
        <ecNumber evidence="2">3.1.-.-</ecNumber>
    </submittedName>
</protein>
<dbReference type="EMBL" id="JBHUCX010000028">
    <property type="protein sequence ID" value="MFD1675487.1"/>
    <property type="molecule type" value="Genomic_DNA"/>
</dbReference>
<dbReference type="GO" id="GO:0016787">
    <property type="term" value="F:hydrolase activity"/>
    <property type="evidence" value="ECO:0007669"/>
    <property type="project" value="UniProtKB-KW"/>
</dbReference>